<reference evidence="3" key="1">
    <citation type="submission" date="2018-02" db="EMBL/GenBank/DDBJ databases">
        <authorList>
            <person name="Cohen D.B."/>
            <person name="Kent A.D."/>
        </authorList>
    </citation>
    <scope>NUCLEOTIDE SEQUENCE</scope>
</reference>
<accession>A0A2N9GZQ2</accession>
<proteinExistence type="predicted"/>
<dbReference type="SUPFAM" id="SSF56672">
    <property type="entry name" value="DNA/RNA polymerases"/>
    <property type="match status" value="1"/>
</dbReference>
<dbReference type="AlphaFoldDB" id="A0A2N9GZQ2"/>
<feature type="region of interest" description="Disordered" evidence="1">
    <location>
        <begin position="87"/>
        <end position="133"/>
    </location>
</feature>
<gene>
    <name evidence="3" type="ORF">FSB_LOCUS33104</name>
</gene>
<feature type="region of interest" description="Disordered" evidence="1">
    <location>
        <begin position="759"/>
        <end position="779"/>
    </location>
</feature>
<sequence length="779" mass="85908">MQIHYQLATLRKGDLSIADYFHRFTSLADTLAAIDQPLADFELFKPGLILFLLRNYMAISWPMKLRLVQNQPSVDLSMAIAHFANKTSSTRGGRGGCYSNSGQNGRSSSNAFQKNAHRGRGRGRGNFNSNRPVCQSTPNVQAFVATPQASPDPNWYTDTGATHHLTSDFGNLNMRSKEYHGLEQIRVGNGKGLSIHHIGDTLLSTPHSNFLLRNGRPLLQRRSKDGLYHFPTTANKGCSSKFNTSAIAFLGECTSLHQWHSRLGTGTEVIQPIFAPIRATPLAQPHSRSSFAPLMAYAPFSSSIGPSLSNISPSPNPIDSPIISPDSLASPNLGSVPVCPPNSPPSSTSQIDATSAPINPTNALPPPHPMLTRSRNNISKPKVFSDGTTRYPPPHALLVDGTCDSFTTEPTCFSQAWVFRIKRHADGSIERYKARLGCQGFSSTNPRWITIDIQNAFLHGDLSEEVFMSQPPALESDSSLFIYKDSSFVMYVLIYVDDIIITRSKPSAIDELLLVLKSDFAVKDFGCLNFFLGIEVIRNEHGALLSQKCYILDLLKRNNMIDAKLVRSPMATSTVLSTLEGEPLAKSHALSECLLVLSNIWLLPDLTLPLCCKKQATVARSSTEAEYKALANVAAEIKWLRSLLCELGIRVSNPSVLWCDNIGATYMASNPVFHARTKHVEIDFHFVWDMVVDKLLTVRFLSNRDQLADIFTKPLSSTRFIMLRSKLSICPMMLNLKGAVKDNSLQLLLSSHSNSNITNNLDSSTDNDTAKIKQHHPTT</sequence>
<evidence type="ECO:0000313" key="3">
    <source>
        <dbReference type="EMBL" id="SPD05222.1"/>
    </source>
</evidence>
<evidence type="ECO:0000259" key="2">
    <source>
        <dbReference type="Pfam" id="PF07727"/>
    </source>
</evidence>
<evidence type="ECO:0000256" key="1">
    <source>
        <dbReference type="SAM" id="MobiDB-lite"/>
    </source>
</evidence>
<dbReference type="EMBL" id="OIVN01002634">
    <property type="protein sequence ID" value="SPD05222.1"/>
    <property type="molecule type" value="Genomic_DNA"/>
</dbReference>
<name>A0A2N9GZQ2_FAGSY</name>
<dbReference type="PANTHER" id="PTHR11439">
    <property type="entry name" value="GAG-POL-RELATED RETROTRANSPOSON"/>
    <property type="match status" value="1"/>
</dbReference>
<dbReference type="CDD" id="cd09272">
    <property type="entry name" value="RNase_HI_RT_Ty1"/>
    <property type="match status" value="1"/>
</dbReference>
<feature type="domain" description="Reverse transcriptase Ty1/copia-type" evidence="2">
    <location>
        <begin position="478"/>
        <end position="570"/>
    </location>
</feature>
<organism evidence="3">
    <name type="scientific">Fagus sylvatica</name>
    <name type="common">Beechnut</name>
    <dbReference type="NCBI Taxonomy" id="28930"/>
    <lineage>
        <taxon>Eukaryota</taxon>
        <taxon>Viridiplantae</taxon>
        <taxon>Streptophyta</taxon>
        <taxon>Embryophyta</taxon>
        <taxon>Tracheophyta</taxon>
        <taxon>Spermatophyta</taxon>
        <taxon>Magnoliopsida</taxon>
        <taxon>eudicotyledons</taxon>
        <taxon>Gunneridae</taxon>
        <taxon>Pentapetalae</taxon>
        <taxon>rosids</taxon>
        <taxon>fabids</taxon>
        <taxon>Fagales</taxon>
        <taxon>Fagaceae</taxon>
        <taxon>Fagus</taxon>
    </lineage>
</organism>
<dbReference type="InterPro" id="IPR043502">
    <property type="entry name" value="DNA/RNA_pol_sf"/>
</dbReference>
<protein>
    <recommendedName>
        <fullName evidence="2">Reverse transcriptase Ty1/copia-type domain-containing protein</fullName>
    </recommendedName>
</protein>
<dbReference type="PANTHER" id="PTHR11439:SF450">
    <property type="entry name" value="REVERSE TRANSCRIPTASE TY1_COPIA-TYPE DOMAIN-CONTAINING PROTEIN"/>
    <property type="match status" value="1"/>
</dbReference>
<feature type="compositionally biased region" description="Low complexity" evidence="1">
    <location>
        <begin position="99"/>
        <end position="110"/>
    </location>
</feature>
<dbReference type="InterPro" id="IPR013103">
    <property type="entry name" value="RVT_2"/>
</dbReference>
<dbReference type="Pfam" id="PF07727">
    <property type="entry name" value="RVT_2"/>
    <property type="match status" value="1"/>
</dbReference>